<evidence type="ECO:0000313" key="7">
    <source>
        <dbReference type="EMBL" id="GJJ10877.1"/>
    </source>
</evidence>
<protein>
    <recommendedName>
        <fullName evidence="6">C3H1-type domain-containing protein</fullName>
    </recommendedName>
</protein>
<evidence type="ECO:0000313" key="8">
    <source>
        <dbReference type="Proteomes" id="UP001050691"/>
    </source>
</evidence>
<reference evidence="7" key="1">
    <citation type="submission" date="2021-10" db="EMBL/GenBank/DDBJ databases">
        <title>De novo Genome Assembly of Clathrus columnatus (Basidiomycota, Fungi) Using Illumina and Nanopore Sequence Data.</title>
        <authorList>
            <person name="Ogiso-Tanaka E."/>
            <person name="Itagaki H."/>
            <person name="Hosoya T."/>
            <person name="Hosaka K."/>
        </authorList>
    </citation>
    <scope>NUCLEOTIDE SEQUENCE</scope>
    <source>
        <strain evidence="7">MO-923</strain>
    </source>
</reference>
<dbReference type="InterPro" id="IPR000571">
    <property type="entry name" value="Znf_CCCH"/>
</dbReference>
<organism evidence="7 8">
    <name type="scientific">Clathrus columnatus</name>
    <dbReference type="NCBI Taxonomy" id="1419009"/>
    <lineage>
        <taxon>Eukaryota</taxon>
        <taxon>Fungi</taxon>
        <taxon>Dikarya</taxon>
        <taxon>Basidiomycota</taxon>
        <taxon>Agaricomycotina</taxon>
        <taxon>Agaricomycetes</taxon>
        <taxon>Phallomycetidae</taxon>
        <taxon>Phallales</taxon>
        <taxon>Clathraceae</taxon>
        <taxon>Clathrus</taxon>
    </lineage>
</organism>
<keyword evidence="3 4" id="KW-0862">Zinc</keyword>
<dbReference type="Pfam" id="PF14608">
    <property type="entry name" value="zf-CCCH_2"/>
    <property type="match status" value="1"/>
</dbReference>
<keyword evidence="1 4" id="KW-0479">Metal-binding</keyword>
<gene>
    <name evidence="7" type="ORF">Clacol_005105</name>
</gene>
<keyword evidence="8" id="KW-1185">Reference proteome</keyword>
<dbReference type="SUPFAM" id="SSF90229">
    <property type="entry name" value="CCCH zinc finger"/>
    <property type="match status" value="2"/>
</dbReference>
<feature type="zinc finger region" description="C3H1-type" evidence="4">
    <location>
        <begin position="216"/>
        <end position="238"/>
    </location>
</feature>
<comment type="caution">
    <text evidence="7">The sequence shown here is derived from an EMBL/GenBank/DDBJ whole genome shotgun (WGS) entry which is preliminary data.</text>
</comment>
<dbReference type="SUPFAM" id="SSF48452">
    <property type="entry name" value="TPR-like"/>
    <property type="match status" value="1"/>
</dbReference>
<dbReference type="GO" id="GO:0000209">
    <property type="term" value="P:protein polyubiquitination"/>
    <property type="evidence" value="ECO:0007669"/>
    <property type="project" value="InterPro"/>
</dbReference>
<dbReference type="EMBL" id="BPWL01000006">
    <property type="protein sequence ID" value="GJJ10877.1"/>
    <property type="molecule type" value="Genomic_DNA"/>
</dbReference>
<dbReference type="SMART" id="SM00356">
    <property type="entry name" value="ZnF_C3H1"/>
    <property type="match status" value="2"/>
</dbReference>
<dbReference type="Pfam" id="PF00642">
    <property type="entry name" value="zf-CCCH"/>
    <property type="match status" value="1"/>
</dbReference>
<evidence type="ECO:0000256" key="4">
    <source>
        <dbReference type="PROSITE-ProRule" id="PRU00723"/>
    </source>
</evidence>
<dbReference type="InterPro" id="IPR036855">
    <property type="entry name" value="Znf_CCCH_sf"/>
</dbReference>
<dbReference type="PANTHER" id="PTHR11224">
    <property type="entry name" value="MAKORIN-RELATED"/>
    <property type="match status" value="1"/>
</dbReference>
<feature type="domain" description="C3H1-type" evidence="6">
    <location>
        <begin position="245"/>
        <end position="272"/>
    </location>
</feature>
<dbReference type="Proteomes" id="UP001050691">
    <property type="component" value="Unassembled WGS sequence"/>
</dbReference>
<keyword evidence="2 4" id="KW-0863">Zinc-finger</keyword>
<evidence type="ECO:0000256" key="5">
    <source>
        <dbReference type="SAM" id="MobiDB-lite"/>
    </source>
</evidence>
<dbReference type="InterPro" id="IPR045072">
    <property type="entry name" value="MKRN-like"/>
</dbReference>
<proteinExistence type="predicted"/>
<evidence type="ECO:0000256" key="3">
    <source>
        <dbReference type="ARBA" id="ARBA00022833"/>
    </source>
</evidence>
<name>A0AAV5A8C0_9AGAM</name>
<feature type="zinc finger region" description="C3H1-type" evidence="4">
    <location>
        <begin position="245"/>
        <end position="272"/>
    </location>
</feature>
<dbReference type="PROSITE" id="PS50103">
    <property type="entry name" value="ZF_C3H1"/>
    <property type="match status" value="2"/>
</dbReference>
<dbReference type="Gene3D" id="1.25.40.10">
    <property type="entry name" value="Tetratricopeptide repeat domain"/>
    <property type="match status" value="1"/>
</dbReference>
<feature type="region of interest" description="Disordered" evidence="5">
    <location>
        <begin position="313"/>
        <end position="347"/>
    </location>
</feature>
<dbReference type="GO" id="GO:0008270">
    <property type="term" value="F:zinc ion binding"/>
    <property type="evidence" value="ECO:0007669"/>
    <property type="project" value="UniProtKB-KW"/>
</dbReference>
<dbReference type="GO" id="GO:0061630">
    <property type="term" value="F:ubiquitin protein ligase activity"/>
    <property type="evidence" value="ECO:0007669"/>
    <property type="project" value="InterPro"/>
</dbReference>
<dbReference type="PANTHER" id="PTHR11224:SF10">
    <property type="entry name" value="IP09428P-RELATED"/>
    <property type="match status" value="1"/>
</dbReference>
<dbReference type="AlphaFoldDB" id="A0AAV5A8C0"/>
<dbReference type="Gene3D" id="3.30.1370.210">
    <property type="match status" value="1"/>
</dbReference>
<evidence type="ECO:0000256" key="1">
    <source>
        <dbReference type="ARBA" id="ARBA00022723"/>
    </source>
</evidence>
<accession>A0AAV5A8C0</accession>
<evidence type="ECO:0000256" key="2">
    <source>
        <dbReference type="ARBA" id="ARBA00022771"/>
    </source>
</evidence>
<feature type="domain" description="C3H1-type" evidence="6">
    <location>
        <begin position="216"/>
        <end position="238"/>
    </location>
</feature>
<evidence type="ECO:0000259" key="6">
    <source>
        <dbReference type="PROSITE" id="PS50103"/>
    </source>
</evidence>
<sequence>MTPEVEQTSPLSSFAVVDDCITTASKIKARLVARKLSWDENAATAMELFYTGNDLFHAGHYDQAADYYAEASALDTTELIYPATWAALELKRHRYDRVEIAATLALKIHPRFMSARYVRLQGRKASGLYKSALQDARACLRINPESIDAEQEIHELELMLQNRVQLAPTSDNENKHFEFQSDNLTDHPHENEVPTKFSAEDWSDTEDSMHVGNDIPCRYYNHNGCARGEHCKFSHAFDVFSVRDRLGQNICLFYLVGICKFGGRCNYSHSKSALPEDGWWNEPEAVRQKAESLESLGKSGFFRQEIVKKRKDWWRTTNKGRNPFQKQKKTKERRGGIPPTSEYSGTK</sequence>
<dbReference type="InterPro" id="IPR011990">
    <property type="entry name" value="TPR-like_helical_dom_sf"/>
</dbReference>